<evidence type="ECO:0000256" key="9">
    <source>
        <dbReference type="ARBA" id="ARBA00029829"/>
    </source>
</evidence>
<evidence type="ECO:0000256" key="3">
    <source>
        <dbReference type="ARBA" id="ARBA00022475"/>
    </source>
</evidence>
<feature type="domain" description="Anti-sigma K factor RskA C-terminal" evidence="12">
    <location>
        <begin position="112"/>
        <end position="249"/>
    </location>
</feature>
<dbReference type="PANTHER" id="PTHR37461:SF1">
    <property type="entry name" value="ANTI-SIGMA-K FACTOR RSKA"/>
    <property type="match status" value="1"/>
</dbReference>
<evidence type="ECO:0000256" key="4">
    <source>
        <dbReference type="ARBA" id="ARBA00022692"/>
    </source>
</evidence>
<evidence type="ECO:0000256" key="2">
    <source>
        <dbReference type="ARBA" id="ARBA00004236"/>
    </source>
</evidence>
<evidence type="ECO:0000259" key="13">
    <source>
        <dbReference type="Pfam" id="PF13490"/>
    </source>
</evidence>
<proteinExistence type="predicted"/>
<dbReference type="EMBL" id="JACBZM010000001">
    <property type="protein sequence ID" value="NYI45155.1"/>
    <property type="molecule type" value="Genomic_DNA"/>
</dbReference>
<protein>
    <recommendedName>
        <fullName evidence="10">Regulator of SigK</fullName>
    </recommendedName>
    <alternativeName>
        <fullName evidence="9">Sigma-K anti-sigma factor RskA</fullName>
    </alternativeName>
</protein>
<evidence type="ECO:0000313" key="15">
    <source>
        <dbReference type="Proteomes" id="UP000562045"/>
    </source>
</evidence>
<name>A0A7Y9ZHV9_9ACTN</name>
<dbReference type="GO" id="GO:0005886">
    <property type="term" value="C:plasma membrane"/>
    <property type="evidence" value="ECO:0007669"/>
    <property type="project" value="UniProtKB-SubCell"/>
</dbReference>
<keyword evidence="7 11" id="KW-0472">Membrane</keyword>
<feature type="domain" description="Putative zinc-finger" evidence="13">
    <location>
        <begin position="8"/>
        <end position="37"/>
    </location>
</feature>
<dbReference type="AlphaFoldDB" id="A0A7Y9ZHV9"/>
<evidence type="ECO:0000256" key="5">
    <source>
        <dbReference type="ARBA" id="ARBA00022989"/>
    </source>
</evidence>
<comment type="caution">
    <text evidence="14">The sequence shown here is derived from an EMBL/GenBank/DDBJ whole genome shotgun (WGS) entry which is preliminary data.</text>
</comment>
<sequence length="256" mass="26761">MTDHDQHALSGAYAVDALDADERARFEAHLATCADCREEVASLQEAAALLGTDPVEPPSSVRDSVLAGIASIRPLPPVTSETTPTATPTSGDELAARRTRRSLAQRLARTPLLVAAAVVLLLAVGTALVRPWADNRTDEPRLSAIDRVLTAADATSVEKEFPDGSRATVTVSRSEGRAVIQTEDMALAPTGKVYELWLQTPQGAMVPAGLMPDEADNEILLDGDASEAKAVGITVEPDGGSPLPTTTPIAVLALEA</sequence>
<dbReference type="GO" id="GO:0016989">
    <property type="term" value="F:sigma factor antagonist activity"/>
    <property type="evidence" value="ECO:0007669"/>
    <property type="project" value="TreeGrafter"/>
</dbReference>
<keyword evidence="8" id="KW-0804">Transcription</keyword>
<feature type="transmembrane region" description="Helical" evidence="11">
    <location>
        <begin position="107"/>
        <end position="129"/>
    </location>
</feature>
<dbReference type="InterPro" id="IPR018764">
    <property type="entry name" value="RskA_C"/>
</dbReference>
<evidence type="ECO:0000256" key="10">
    <source>
        <dbReference type="ARBA" id="ARBA00030803"/>
    </source>
</evidence>
<evidence type="ECO:0000313" key="14">
    <source>
        <dbReference type="EMBL" id="NYI45155.1"/>
    </source>
</evidence>
<dbReference type="Pfam" id="PF10099">
    <property type="entry name" value="RskA_C"/>
    <property type="match status" value="1"/>
</dbReference>
<organism evidence="14 15">
    <name type="scientific">Nocardioides aromaticivorans</name>
    <dbReference type="NCBI Taxonomy" id="200618"/>
    <lineage>
        <taxon>Bacteria</taxon>
        <taxon>Bacillati</taxon>
        <taxon>Actinomycetota</taxon>
        <taxon>Actinomycetes</taxon>
        <taxon>Propionibacteriales</taxon>
        <taxon>Nocardioidaceae</taxon>
        <taxon>Nocardioides</taxon>
    </lineage>
</organism>
<keyword evidence="4 11" id="KW-0812">Transmembrane</keyword>
<comment type="subcellular location">
    <subcellularLocation>
        <location evidence="2">Cell membrane</location>
    </subcellularLocation>
    <subcellularLocation>
        <location evidence="1">Membrane</location>
        <topology evidence="1">Single-pass membrane protein</topology>
    </subcellularLocation>
</comment>
<keyword evidence="6" id="KW-0805">Transcription regulation</keyword>
<keyword evidence="3" id="KW-1003">Cell membrane</keyword>
<accession>A0A7Y9ZHV9</accession>
<reference evidence="14 15" key="1">
    <citation type="submission" date="2020-07" db="EMBL/GenBank/DDBJ databases">
        <title>Sequencing the genomes of 1000 actinobacteria strains.</title>
        <authorList>
            <person name="Klenk H.-P."/>
        </authorList>
    </citation>
    <scope>NUCLEOTIDE SEQUENCE [LARGE SCALE GENOMIC DNA]</scope>
    <source>
        <strain evidence="14 15">DSM 15131</strain>
    </source>
</reference>
<keyword evidence="5 11" id="KW-1133">Transmembrane helix</keyword>
<evidence type="ECO:0000256" key="8">
    <source>
        <dbReference type="ARBA" id="ARBA00023163"/>
    </source>
</evidence>
<dbReference type="InterPro" id="IPR051474">
    <property type="entry name" value="Anti-sigma-K/W_factor"/>
</dbReference>
<dbReference type="Proteomes" id="UP000562045">
    <property type="component" value="Unassembled WGS sequence"/>
</dbReference>
<evidence type="ECO:0000256" key="7">
    <source>
        <dbReference type="ARBA" id="ARBA00023136"/>
    </source>
</evidence>
<gene>
    <name evidence="14" type="ORF">BJ993_002235</name>
</gene>
<dbReference type="PANTHER" id="PTHR37461">
    <property type="entry name" value="ANTI-SIGMA-K FACTOR RSKA"/>
    <property type="match status" value="1"/>
</dbReference>
<dbReference type="InterPro" id="IPR027383">
    <property type="entry name" value="Znf_put"/>
</dbReference>
<evidence type="ECO:0000256" key="1">
    <source>
        <dbReference type="ARBA" id="ARBA00004167"/>
    </source>
</evidence>
<dbReference type="RefSeq" id="WP_179648865.1">
    <property type="nucleotide sequence ID" value="NZ_JACBZM010000001.1"/>
</dbReference>
<evidence type="ECO:0000259" key="12">
    <source>
        <dbReference type="Pfam" id="PF10099"/>
    </source>
</evidence>
<evidence type="ECO:0000256" key="11">
    <source>
        <dbReference type="SAM" id="Phobius"/>
    </source>
</evidence>
<dbReference type="InterPro" id="IPR041916">
    <property type="entry name" value="Anti_sigma_zinc_sf"/>
</dbReference>
<dbReference type="Gene3D" id="1.10.10.1320">
    <property type="entry name" value="Anti-sigma factor, zinc-finger domain"/>
    <property type="match status" value="1"/>
</dbReference>
<evidence type="ECO:0000256" key="6">
    <source>
        <dbReference type="ARBA" id="ARBA00023015"/>
    </source>
</evidence>
<dbReference type="Pfam" id="PF13490">
    <property type="entry name" value="zf-HC2"/>
    <property type="match status" value="1"/>
</dbReference>
<dbReference type="GO" id="GO:0006417">
    <property type="term" value="P:regulation of translation"/>
    <property type="evidence" value="ECO:0007669"/>
    <property type="project" value="TreeGrafter"/>
</dbReference>